<dbReference type="EMBL" id="JARBDR010000813">
    <property type="protein sequence ID" value="KAJ8305315.1"/>
    <property type="molecule type" value="Genomic_DNA"/>
</dbReference>
<feature type="domain" description="G-protein coupled receptors family 1 profile" evidence="10">
    <location>
        <begin position="186"/>
        <end position="364"/>
    </location>
</feature>
<evidence type="ECO:0000313" key="11">
    <source>
        <dbReference type="EMBL" id="KAJ8305315.1"/>
    </source>
</evidence>
<dbReference type="SUPFAM" id="SSF81321">
    <property type="entry name" value="Family A G protein-coupled receptor-like"/>
    <property type="match status" value="2"/>
</dbReference>
<reference evidence="11 12" key="1">
    <citation type="submission" date="2022-12" db="EMBL/GenBank/DDBJ databases">
        <title>Chromosome-level genome of Tegillarca granosa.</title>
        <authorList>
            <person name="Kim J."/>
        </authorList>
    </citation>
    <scope>NUCLEOTIDE SEQUENCE [LARGE SCALE GENOMIC DNA]</scope>
    <source>
        <strain evidence="11">Teg-2019</strain>
        <tissue evidence="11">Adductor muscle</tissue>
    </source>
</reference>
<comment type="similarity">
    <text evidence="8">Belongs to the G-protein coupled receptor 1 family.</text>
</comment>
<comment type="caution">
    <text evidence="11">The sequence shown here is derived from an EMBL/GenBank/DDBJ whole genome shotgun (WGS) entry which is preliminary data.</text>
</comment>
<protein>
    <recommendedName>
        <fullName evidence="10">G-protein coupled receptors family 1 profile domain-containing protein</fullName>
    </recommendedName>
</protein>
<accession>A0ABQ9EJE9</accession>
<evidence type="ECO:0000256" key="6">
    <source>
        <dbReference type="ARBA" id="ARBA00023170"/>
    </source>
</evidence>
<evidence type="ECO:0000256" key="9">
    <source>
        <dbReference type="SAM" id="Phobius"/>
    </source>
</evidence>
<keyword evidence="6 8" id="KW-0675">Receptor</keyword>
<proteinExistence type="inferred from homology"/>
<dbReference type="Gene3D" id="1.20.1070.10">
    <property type="entry name" value="Rhodopsin 7-helix transmembrane proteins"/>
    <property type="match status" value="2"/>
</dbReference>
<keyword evidence="4 8" id="KW-0297">G-protein coupled receptor</keyword>
<feature type="transmembrane region" description="Helical" evidence="9">
    <location>
        <begin position="53"/>
        <end position="75"/>
    </location>
</feature>
<name>A0ABQ9EJE9_TEGGR</name>
<feature type="transmembrane region" description="Helical" evidence="9">
    <location>
        <begin position="340"/>
        <end position="361"/>
    </location>
</feature>
<evidence type="ECO:0000256" key="4">
    <source>
        <dbReference type="ARBA" id="ARBA00023040"/>
    </source>
</evidence>
<sequence length="364" mass="42324">MSNSSDFDLQNLTETNNTNITVPCRFEGCKSEEDYLNLIEEYVFPEPWEWGVFVIYTLTFIIGVTGNSLVCYAVWRNRNMRTSITPVAIWTIKDNFLNLKIEYPNRPSTIKLKLKQKIVNYSTRCKSEEDYLNLIEEYVFPEPWEWGVFRYIYFDIHNRSNRKFSCLLCCMEKSQYENMNLAIADLTNVSITVSVLTLSAIAVERWYAICYPLIFKSTKRRAQVIIIVIWILSMFIAIPELVVLETVPFFGPEKELDTVLLTSCRPGWAQRQQMIYQIVLLVLLYVLPLILMGITYTQIAIVLWRGNIPGAIETSQKPMMDCKMSKADEQLESRRKAAKMLITVVIVFAICYFPVHLLNILSKI</sequence>
<evidence type="ECO:0000256" key="8">
    <source>
        <dbReference type="RuleBase" id="RU000688"/>
    </source>
</evidence>
<dbReference type="Pfam" id="PF00001">
    <property type="entry name" value="7tm_1"/>
    <property type="match status" value="1"/>
</dbReference>
<evidence type="ECO:0000256" key="3">
    <source>
        <dbReference type="ARBA" id="ARBA00022989"/>
    </source>
</evidence>
<dbReference type="PRINTS" id="PR00237">
    <property type="entry name" value="GPCRRHODOPSN"/>
</dbReference>
<keyword evidence="5 9" id="KW-0472">Membrane</keyword>
<evidence type="ECO:0000256" key="2">
    <source>
        <dbReference type="ARBA" id="ARBA00022692"/>
    </source>
</evidence>
<organism evidence="11 12">
    <name type="scientific">Tegillarca granosa</name>
    <name type="common">Malaysian cockle</name>
    <name type="synonym">Anadara granosa</name>
    <dbReference type="NCBI Taxonomy" id="220873"/>
    <lineage>
        <taxon>Eukaryota</taxon>
        <taxon>Metazoa</taxon>
        <taxon>Spiralia</taxon>
        <taxon>Lophotrochozoa</taxon>
        <taxon>Mollusca</taxon>
        <taxon>Bivalvia</taxon>
        <taxon>Autobranchia</taxon>
        <taxon>Pteriomorphia</taxon>
        <taxon>Arcoida</taxon>
        <taxon>Arcoidea</taxon>
        <taxon>Arcidae</taxon>
        <taxon>Tegillarca</taxon>
    </lineage>
</organism>
<dbReference type="PROSITE" id="PS50262">
    <property type="entry name" value="G_PROTEIN_RECEP_F1_2"/>
    <property type="match status" value="1"/>
</dbReference>
<dbReference type="InterPro" id="IPR000276">
    <property type="entry name" value="GPCR_Rhodpsn"/>
</dbReference>
<evidence type="ECO:0000256" key="5">
    <source>
        <dbReference type="ARBA" id="ARBA00023136"/>
    </source>
</evidence>
<dbReference type="InterPro" id="IPR017452">
    <property type="entry name" value="GPCR_Rhodpsn_7TM"/>
</dbReference>
<keyword evidence="2 8" id="KW-0812">Transmembrane</keyword>
<keyword evidence="3 9" id="KW-1133">Transmembrane helix</keyword>
<evidence type="ECO:0000256" key="7">
    <source>
        <dbReference type="ARBA" id="ARBA00023224"/>
    </source>
</evidence>
<keyword evidence="7 8" id="KW-0807">Transducer</keyword>
<evidence type="ECO:0000256" key="1">
    <source>
        <dbReference type="ARBA" id="ARBA00004141"/>
    </source>
</evidence>
<dbReference type="Proteomes" id="UP001217089">
    <property type="component" value="Unassembled WGS sequence"/>
</dbReference>
<dbReference type="PANTHER" id="PTHR45695">
    <property type="entry name" value="LEUCOKININ RECEPTOR-RELATED"/>
    <property type="match status" value="1"/>
</dbReference>
<feature type="transmembrane region" description="Helical" evidence="9">
    <location>
        <begin position="224"/>
        <end position="244"/>
    </location>
</feature>
<keyword evidence="12" id="KW-1185">Reference proteome</keyword>
<evidence type="ECO:0000313" key="12">
    <source>
        <dbReference type="Proteomes" id="UP001217089"/>
    </source>
</evidence>
<evidence type="ECO:0000259" key="10">
    <source>
        <dbReference type="PROSITE" id="PS50262"/>
    </source>
</evidence>
<comment type="subcellular location">
    <subcellularLocation>
        <location evidence="1">Membrane</location>
        <topology evidence="1">Multi-pass membrane protein</topology>
    </subcellularLocation>
</comment>
<feature type="transmembrane region" description="Helical" evidence="9">
    <location>
        <begin position="275"/>
        <end position="296"/>
    </location>
</feature>
<dbReference type="PROSITE" id="PS00237">
    <property type="entry name" value="G_PROTEIN_RECEP_F1_1"/>
    <property type="match status" value="1"/>
</dbReference>
<gene>
    <name evidence="11" type="ORF">KUTeg_015860</name>
</gene>
<dbReference type="PANTHER" id="PTHR45695:SF15">
    <property type="entry name" value="OPSIN RH2"/>
    <property type="match status" value="1"/>
</dbReference>